<evidence type="ECO:0000256" key="6">
    <source>
        <dbReference type="SAM" id="MobiDB-lite"/>
    </source>
</evidence>
<evidence type="ECO:0000313" key="9">
    <source>
        <dbReference type="Proteomes" id="UP000298787"/>
    </source>
</evidence>
<comment type="subcellular location">
    <subcellularLocation>
        <location evidence="1">Membrane</location>
        <topology evidence="1">Multi-pass membrane protein</topology>
    </subcellularLocation>
</comment>
<feature type="region of interest" description="Disordered" evidence="6">
    <location>
        <begin position="189"/>
        <end position="209"/>
    </location>
</feature>
<evidence type="ECO:0000256" key="5">
    <source>
        <dbReference type="ARBA" id="ARBA00023136"/>
    </source>
</evidence>
<proteinExistence type="inferred from homology"/>
<keyword evidence="9" id="KW-1185">Reference proteome</keyword>
<organism evidence="8 9">
    <name type="scientific">Collichthys lucidus</name>
    <name type="common">Big head croaker</name>
    <name type="synonym">Sciaena lucida</name>
    <dbReference type="NCBI Taxonomy" id="240159"/>
    <lineage>
        <taxon>Eukaryota</taxon>
        <taxon>Metazoa</taxon>
        <taxon>Chordata</taxon>
        <taxon>Craniata</taxon>
        <taxon>Vertebrata</taxon>
        <taxon>Euteleostomi</taxon>
        <taxon>Actinopterygii</taxon>
        <taxon>Neopterygii</taxon>
        <taxon>Teleostei</taxon>
        <taxon>Neoteleostei</taxon>
        <taxon>Acanthomorphata</taxon>
        <taxon>Eupercaria</taxon>
        <taxon>Sciaenidae</taxon>
        <taxon>Collichthys</taxon>
    </lineage>
</organism>
<dbReference type="PRINTS" id="PR01602">
    <property type="entry name" value="VDCCGAMMA2"/>
</dbReference>
<evidence type="ECO:0000256" key="1">
    <source>
        <dbReference type="ARBA" id="ARBA00004141"/>
    </source>
</evidence>
<dbReference type="Gene3D" id="1.20.140.150">
    <property type="match status" value="1"/>
</dbReference>
<dbReference type="GO" id="GO:0016247">
    <property type="term" value="F:channel regulator activity"/>
    <property type="evidence" value="ECO:0007669"/>
    <property type="project" value="TreeGrafter"/>
</dbReference>
<dbReference type="PANTHER" id="PTHR12107:SF1">
    <property type="entry name" value="VOLTAGE-DEPENDENT CALCIUM CHANNEL GAMMA-2 SUBUNIT"/>
    <property type="match status" value="1"/>
</dbReference>
<dbReference type="GO" id="GO:0098839">
    <property type="term" value="C:postsynaptic density membrane"/>
    <property type="evidence" value="ECO:0007669"/>
    <property type="project" value="TreeGrafter"/>
</dbReference>
<keyword evidence="5 7" id="KW-0472">Membrane</keyword>
<feature type="compositionally biased region" description="Basic and acidic residues" evidence="6">
    <location>
        <begin position="189"/>
        <end position="204"/>
    </location>
</feature>
<gene>
    <name evidence="8" type="ORF">D9C73_002689</name>
</gene>
<dbReference type="InterPro" id="IPR008368">
    <property type="entry name" value="VDCC_gsu"/>
</dbReference>
<feature type="transmembrane region" description="Helical" evidence="7">
    <location>
        <begin position="430"/>
        <end position="449"/>
    </location>
</feature>
<feature type="transmembrane region" description="Helical" evidence="7">
    <location>
        <begin position="469"/>
        <end position="492"/>
    </location>
</feature>
<feature type="compositionally biased region" description="Basic and acidic residues" evidence="6">
    <location>
        <begin position="315"/>
        <end position="326"/>
    </location>
</feature>
<name>A0A4U5U3B1_COLLU</name>
<dbReference type="GO" id="GO:0098943">
    <property type="term" value="P:neurotransmitter receptor transport, postsynaptic endosome to lysosome"/>
    <property type="evidence" value="ECO:0007669"/>
    <property type="project" value="TreeGrafter"/>
</dbReference>
<dbReference type="PRINTS" id="PR01792">
    <property type="entry name" value="VDCCGAMMA"/>
</dbReference>
<dbReference type="InterPro" id="IPR005422">
    <property type="entry name" value="VDCC_g2su"/>
</dbReference>
<dbReference type="GO" id="GO:0032281">
    <property type="term" value="C:AMPA glutamate receptor complex"/>
    <property type="evidence" value="ECO:0007669"/>
    <property type="project" value="TreeGrafter"/>
</dbReference>
<dbReference type="GO" id="GO:0005891">
    <property type="term" value="C:voltage-gated calcium channel complex"/>
    <property type="evidence" value="ECO:0007669"/>
    <property type="project" value="InterPro"/>
</dbReference>
<dbReference type="InterPro" id="IPR004031">
    <property type="entry name" value="PMP22/EMP/MP20/Claudin"/>
</dbReference>
<evidence type="ECO:0000256" key="4">
    <source>
        <dbReference type="ARBA" id="ARBA00022989"/>
    </source>
</evidence>
<feature type="transmembrane region" description="Helical" evidence="7">
    <location>
        <begin position="396"/>
        <end position="418"/>
    </location>
</feature>
<dbReference type="GO" id="GO:0005245">
    <property type="term" value="F:voltage-gated calcium channel activity"/>
    <property type="evidence" value="ECO:0007669"/>
    <property type="project" value="InterPro"/>
</dbReference>
<evidence type="ECO:0000256" key="3">
    <source>
        <dbReference type="ARBA" id="ARBA00022692"/>
    </source>
</evidence>
<dbReference type="GO" id="GO:0051968">
    <property type="term" value="P:positive regulation of synaptic transmission, glutamatergic"/>
    <property type="evidence" value="ECO:0007669"/>
    <property type="project" value="TreeGrafter"/>
</dbReference>
<keyword evidence="3 7" id="KW-0812">Transmembrane</keyword>
<dbReference type="PANTHER" id="PTHR12107">
    <property type="entry name" value="VOLTAGE-DEPENDENT CALCIUM CHANNEL GAMMA SUBUNIT"/>
    <property type="match status" value="1"/>
</dbReference>
<dbReference type="EMBL" id="CM014080">
    <property type="protein sequence ID" value="TKS68626.1"/>
    <property type="molecule type" value="Genomic_DNA"/>
</dbReference>
<dbReference type="GO" id="GO:0019226">
    <property type="term" value="P:transmission of nerve impulse"/>
    <property type="evidence" value="ECO:0007669"/>
    <property type="project" value="TreeGrafter"/>
</dbReference>
<dbReference type="InterPro" id="IPR051072">
    <property type="entry name" value="CACNG_subunit"/>
</dbReference>
<reference evidence="8 9" key="1">
    <citation type="submission" date="2019-01" db="EMBL/GenBank/DDBJ databases">
        <title>Genome Assembly of Collichthys lucidus.</title>
        <authorList>
            <person name="Cai M."/>
            <person name="Xiao S."/>
        </authorList>
    </citation>
    <scope>NUCLEOTIDE SEQUENCE [LARGE SCALE GENOMIC DNA]</scope>
    <source>
        <strain evidence="8">JT15FE1705JMU</strain>
        <tissue evidence="8">Muscle</tissue>
    </source>
</reference>
<feature type="region of interest" description="Disordered" evidence="6">
    <location>
        <begin position="524"/>
        <end position="546"/>
    </location>
</feature>
<evidence type="ECO:0000256" key="7">
    <source>
        <dbReference type="SAM" id="Phobius"/>
    </source>
</evidence>
<dbReference type="AlphaFoldDB" id="A0A4U5U3B1"/>
<feature type="region of interest" description="Disordered" evidence="6">
    <location>
        <begin position="84"/>
        <end position="121"/>
    </location>
</feature>
<dbReference type="GO" id="GO:0099590">
    <property type="term" value="P:neurotransmitter receptor internalization"/>
    <property type="evidence" value="ECO:0007669"/>
    <property type="project" value="TreeGrafter"/>
</dbReference>
<dbReference type="GO" id="GO:0098970">
    <property type="term" value="P:postsynaptic neurotransmitter receptor diffusion trapping"/>
    <property type="evidence" value="ECO:0007669"/>
    <property type="project" value="TreeGrafter"/>
</dbReference>
<protein>
    <submittedName>
        <fullName evidence="8">Voltage-dependent calcium channel gamma-2 subunit</fullName>
    </submittedName>
</protein>
<dbReference type="FunFam" id="1.20.140.150:FF:000073">
    <property type="entry name" value="Calcium channel, voltage-dependent, gamma subunit 3a"/>
    <property type="match status" value="1"/>
</dbReference>
<evidence type="ECO:0000313" key="8">
    <source>
        <dbReference type="EMBL" id="TKS68626.1"/>
    </source>
</evidence>
<dbReference type="Pfam" id="PF00822">
    <property type="entry name" value="PMP22_Claudin"/>
    <property type="match status" value="1"/>
</dbReference>
<comment type="similarity">
    <text evidence="2">Belongs to the PMP-22/EMP/MP20 family. CACNG subfamily.</text>
</comment>
<feature type="compositionally biased region" description="Acidic residues" evidence="6">
    <location>
        <begin position="327"/>
        <end position="336"/>
    </location>
</feature>
<evidence type="ECO:0000256" key="2">
    <source>
        <dbReference type="ARBA" id="ARBA00007111"/>
    </source>
</evidence>
<dbReference type="STRING" id="240159.A0A4U5U3B1"/>
<feature type="region of interest" description="Disordered" evidence="6">
    <location>
        <begin position="315"/>
        <end position="341"/>
    </location>
</feature>
<dbReference type="Proteomes" id="UP000298787">
    <property type="component" value="Chromosome 3"/>
</dbReference>
<accession>A0A4U5U3B1</accession>
<sequence>MAFERGQPAALSICVCASVSTSLAIPMKIPCGYRAAYHKRETVAVLLDPVRDLSISAPRRGSSNHGALIVWMLEEEALTLREASSIPPCPPHSSDRLHDRSPNSPAPPAAPRYRRPPDTAHPPFSELAWRRKLTNIYFLYIKRKGGPPFVECGNMGVFDRGVQMLLTTPYDHCRGDRLLAVLARRLQDQEHQRERDQQEERGGDDAFGPLEDLLPGSCITAFQTVTVKSRETATQAQTGAALGASALTGGAQQALNAAINLHHGGFESERVFHLKPRMHQKSGNIIYSTVTLTVGRMLFVSAVLITSAGLNWRGTERHTREERKGEEEEGEEEEEEERRAELPAQFKWESGPWGYTHMYACSFKGMCKQIDHFPEDADYEADASEYFLRAVRASSIFPILSVILLFMGGLCIAASEFYKSRHNIILSSGILFVSAGLSNIIGIIVYISANAGDPSKSDSKKNSYSYGWSFYFGALSFIMAEMVGVLAVHMFIDRHRELRVGARAADYLQGAAITRIPSYRYRYRRRSRSSSRSTDPSHSREASPVGLKAFGTLPSTELSMYTLPKGQTGTPTATYNSTERDHNFLQVHNCIQKDLKDSSGHSNTANRRTTPV</sequence>
<keyword evidence="4 7" id="KW-1133">Transmembrane helix</keyword>